<proteinExistence type="predicted"/>
<reference evidence="1" key="1">
    <citation type="submission" date="2014-09" db="EMBL/GenBank/DDBJ databases">
        <authorList>
            <person name="Magalhaes I.L.F."/>
            <person name="Oliveira U."/>
            <person name="Santos F.R."/>
            <person name="Vidigal T.H.D.A."/>
            <person name="Brescovit A.D."/>
            <person name="Santos A.J."/>
        </authorList>
    </citation>
    <scope>NUCLEOTIDE SEQUENCE</scope>
    <source>
        <tissue evidence="1">Shoot tissue taken approximately 20 cm above the soil surface</tissue>
    </source>
</reference>
<accession>A0A0A8XQZ6</accession>
<dbReference type="PANTHER" id="PTHR47069:SF11">
    <property type="entry name" value="OS04G0275550 PROTEIN"/>
    <property type="match status" value="1"/>
</dbReference>
<name>A0A0A8XQZ6_ARUDO</name>
<evidence type="ECO:0000313" key="1">
    <source>
        <dbReference type="EMBL" id="JAD15123.1"/>
    </source>
</evidence>
<protein>
    <submittedName>
        <fullName evidence="1">Uncharacterized protein</fullName>
    </submittedName>
</protein>
<dbReference type="EMBL" id="GBRH01282772">
    <property type="protein sequence ID" value="JAD15123.1"/>
    <property type="molecule type" value="Transcribed_RNA"/>
</dbReference>
<sequence>MRAGNSNNGFMTNRGYKNIQEKYLISTKLRHFIKQLRNRWTQLKGLYQFWLWLNKQTRLDRANGMAVAPDLFGKYTHRENLSGGSSEKGPQNIWATCSRCLSLWIQMAHHLVSPGNTLMLQVMMLMKETSWMGAP</sequence>
<dbReference type="AlphaFoldDB" id="A0A0A8XQZ6"/>
<reference evidence="1" key="2">
    <citation type="journal article" date="2015" name="Data Brief">
        <title>Shoot transcriptome of the giant reed, Arundo donax.</title>
        <authorList>
            <person name="Barrero R.A."/>
            <person name="Guerrero F.D."/>
            <person name="Moolhuijzen P."/>
            <person name="Goolsby J.A."/>
            <person name="Tidwell J."/>
            <person name="Bellgard S.E."/>
            <person name="Bellgard M.I."/>
        </authorList>
    </citation>
    <scope>NUCLEOTIDE SEQUENCE</scope>
    <source>
        <tissue evidence="1">Shoot tissue taken approximately 20 cm above the soil surface</tissue>
    </source>
</reference>
<dbReference type="PANTHER" id="PTHR47069">
    <property type="match status" value="1"/>
</dbReference>
<organism evidence="1">
    <name type="scientific">Arundo donax</name>
    <name type="common">Giant reed</name>
    <name type="synonym">Donax arundinaceus</name>
    <dbReference type="NCBI Taxonomy" id="35708"/>
    <lineage>
        <taxon>Eukaryota</taxon>
        <taxon>Viridiplantae</taxon>
        <taxon>Streptophyta</taxon>
        <taxon>Embryophyta</taxon>
        <taxon>Tracheophyta</taxon>
        <taxon>Spermatophyta</taxon>
        <taxon>Magnoliopsida</taxon>
        <taxon>Liliopsida</taxon>
        <taxon>Poales</taxon>
        <taxon>Poaceae</taxon>
        <taxon>PACMAD clade</taxon>
        <taxon>Arundinoideae</taxon>
        <taxon>Arundineae</taxon>
        <taxon>Arundo</taxon>
    </lineage>
</organism>